<evidence type="ECO:0000313" key="3">
    <source>
        <dbReference type="EMBL" id="GFH53466.1"/>
    </source>
</evidence>
<comment type="caution">
    <text evidence="3">The sequence shown here is derived from an EMBL/GenBank/DDBJ whole genome shotgun (WGS) entry which is preliminary data.</text>
</comment>
<feature type="domain" description="Helicase-associated" evidence="2">
    <location>
        <begin position="75"/>
        <end position="134"/>
    </location>
</feature>
<keyword evidence="4" id="KW-1185">Reference proteome</keyword>
<evidence type="ECO:0000256" key="1">
    <source>
        <dbReference type="SAM" id="MobiDB-lite"/>
    </source>
</evidence>
<protein>
    <recommendedName>
        <fullName evidence="2">Helicase-associated domain-containing protein</fullName>
    </recommendedName>
</protein>
<dbReference type="Gene3D" id="6.10.140.530">
    <property type="match status" value="3"/>
</dbReference>
<dbReference type="Pfam" id="PF03457">
    <property type="entry name" value="HA"/>
    <property type="match status" value="3"/>
</dbReference>
<name>A0AAD3CYG3_9STRA</name>
<gene>
    <name evidence="3" type="ORF">CTEN210_09942</name>
</gene>
<dbReference type="PANTHER" id="PTHR33418">
    <property type="entry name" value="HELICASE-ASSOCIATED"/>
    <property type="match status" value="1"/>
</dbReference>
<evidence type="ECO:0000313" key="4">
    <source>
        <dbReference type="Proteomes" id="UP001054902"/>
    </source>
</evidence>
<feature type="domain" description="Helicase-associated" evidence="2">
    <location>
        <begin position="4"/>
        <end position="65"/>
    </location>
</feature>
<reference evidence="3 4" key="1">
    <citation type="journal article" date="2021" name="Sci. Rep.">
        <title>The genome of the diatom Chaetoceros tenuissimus carries an ancient integrated fragment of an extant virus.</title>
        <authorList>
            <person name="Hongo Y."/>
            <person name="Kimura K."/>
            <person name="Takaki Y."/>
            <person name="Yoshida Y."/>
            <person name="Baba S."/>
            <person name="Kobayashi G."/>
            <person name="Nagasaki K."/>
            <person name="Hano T."/>
            <person name="Tomaru Y."/>
        </authorList>
    </citation>
    <scope>NUCLEOTIDE SEQUENCE [LARGE SCALE GENOMIC DNA]</scope>
    <source>
        <strain evidence="3 4">NIES-3715</strain>
    </source>
</reference>
<organism evidence="3 4">
    <name type="scientific">Chaetoceros tenuissimus</name>
    <dbReference type="NCBI Taxonomy" id="426638"/>
    <lineage>
        <taxon>Eukaryota</taxon>
        <taxon>Sar</taxon>
        <taxon>Stramenopiles</taxon>
        <taxon>Ochrophyta</taxon>
        <taxon>Bacillariophyta</taxon>
        <taxon>Coscinodiscophyceae</taxon>
        <taxon>Chaetocerotophycidae</taxon>
        <taxon>Chaetocerotales</taxon>
        <taxon>Chaetocerotaceae</taxon>
        <taxon>Chaetoceros</taxon>
    </lineage>
</organism>
<dbReference type="PANTHER" id="PTHR33418:SF1">
    <property type="entry name" value="HELICASE-ASSOCIATED DOMAIN-CONTAINING PROTEIN"/>
    <property type="match status" value="1"/>
</dbReference>
<proteinExistence type="predicted"/>
<feature type="domain" description="Helicase-associated" evidence="2">
    <location>
        <begin position="152"/>
        <end position="216"/>
    </location>
</feature>
<dbReference type="EMBL" id="BLLK01000047">
    <property type="protein sequence ID" value="GFH53466.1"/>
    <property type="molecule type" value="Genomic_DNA"/>
</dbReference>
<sequence>MPPAAWDINYKKLKEYAQEHGNCNIPFKGETRSLAKWSSRLKGAWRKNPSYLSDVQKKQLEDIGFDFSSLRKKEDQHWNSMFEKLVKYKNEHGTCTISTKCDKELFNWVSNQRKIANQNKLRKDRKDILNKFGFVWSTIRGKDKTRKNYGKHDELWDQMYEKLTKYKEENGHCLVPYNYKDSSFGMWVSTQRRNYHKKDWSKLNERRKKLLEEVGFEFNHQCLPKSKEKNDGSTSETKDGAKSSDEESSDEEDYISSRKECNGCEVDEQSGRKTVSI</sequence>
<evidence type="ECO:0000259" key="2">
    <source>
        <dbReference type="Pfam" id="PF03457"/>
    </source>
</evidence>
<dbReference type="Proteomes" id="UP001054902">
    <property type="component" value="Unassembled WGS sequence"/>
</dbReference>
<feature type="region of interest" description="Disordered" evidence="1">
    <location>
        <begin position="225"/>
        <end position="277"/>
    </location>
</feature>
<accession>A0AAD3CYG3</accession>
<dbReference type="InterPro" id="IPR005114">
    <property type="entry name" value="Helicase_assoc"/>
</dbReference>
<feature type="compositionally biased region" description="Basic and acidic residues" evidence="1">
    <location>
        <begin position="225"/>
        <end position="245"/>
    </location>
</feature>
<dbReference type="AlphaFoldDB" id="A0AAD3CYG3"/>